<evidence type="ECO:0000313" key="2">
    <source>
        <dbReference type="Proteomes" id="UP000077315"/>
    </source>
</evidence>
<feature type="non-terminal residue" evidence="1">
    <location>
        <position position="1"/>
    </location>
</feature>
<dbReference type="InParanoid" id="A0A162ZCZ8"/>
<dbReference type="Proteomes" id="UP000077315">
    <property type="component" value="Unassembled WGS sequence"/>
</dbReference>
<sequence>KTAETMIVPGGYISLNPKIGKQFLYMKADEWKSWVLVYSPVLLKDVLAKDRFENWINLMHAAC</sequence>
<dbReference type="RefSeq" id="XP_018283971.1">
    <property type="nucleotide sequence ID" value="XM_018434237.1"/>
</dbReference>
<name>A0A162ZCZ8_PHYB8</name>
<proteinExistence type="predicted"/>
<dbReference type="VEuPathDB" id="FungiDB:PHYBLDRAFT_160715"/>
<reference evidence="2" key="1">
    <citation type="submission" date="2015-06" db="EMBL/GenBank/DDBJ databases">
        <title>Expansion of signal transduction pathways in fungi by whole-genome duplication.</title>
        <authorList>
            <consortium name="DOE Joint Genome Institute"/>
            <person name="Corrochano L.M."/>
            <person name="Kuo A."/>
            <person name="Marcet-Houben M."/>
            <person name="Polaino S."/>
            <person name="Salamov A."/>
            <person name="Villalobos J.M."/>
            <person name="Alvarez M.I."/>
            <person name="Avalos J."/>
            <person name="Benito E.P."/>
            <person name="Benoit I."/>
            <person name="Burger G."/>
            <person name="Camino L.P."/>
            <person name="Canovas D."/>
            <person name="Cerda-Olmedo E."/>
            <person name="Cheng J.-F."/>
            <person name="Dominguez A."/>
            <person name="Elias M."/>
            <person name="Eslava A.P."/>
            <person name="Glaser F."/>
            <person name="Grimwood J."/>
            <person name="Gutierrez G."/>
            <person name="Heitman J."/>
            <person name="Henrissat B."/>
            <person name="Iturriaga E.A."/>
            <person name="Lang B.F."/>
            <person name="Lavin J.L."/>
            <person name="Lee S."/>
            <person name="Li W."/>
            <person name="Lindquist E."/>
            <person name="Lopez-Garcia S."/>
            <person name="Luque E.M."/>
            <person name="Marcos A.T."/>
            <person name="Martin J."/>
            <person name="McCluskey K."/>
            <person name="Medina H.R."/>
            <person name="Miralles-Duran A."/>
            <person name="Miyazaki A."/>
            <person name="Munoz-Torres E."/>
            <person name="Oguiza J.A."/>
            <person name="Ohm R."/>
            <person name="Olmedo M."/>
            <person name="Orejas M."/>
            <person name="Ortiz-Castellanos L."/>
            <person name="Pisabarro A.G."/>
            <person name="Rodriguez-Romero J."/>
            <person name="Ruiz-Herrera J."/>
            <person name="Ruiz-Vazquez R."/>
            <person name="Sanz C."/>
            <person name="Schackwitz W."/>
            <person name="Schmutz J."/>
            <person name="Shahriari M."/>
            <person name="Shelest E."/>
            <person name="Silva-Franco F."/>
            <person name="Soanes D."/>
            <person name="Syed K."/>
            <person name="Tagua V.G."/>
            <person name="Talbot N.J."/>
            <person name="Thon M."/>
            <person name="De vries R.P."/>
            <person name="Wiebenga A."/>
            <person name="Yadav J.S."/>
            <person name="Braun E.L."/>
            <person name="Baker S."/>
            <person name="Garre V."/>
            <person name="Horwitz B."/>
            <person name="Torres-Martinez S."/>
            <person name="Idnurm A."/>
            <person name="Herrera-Estrella A."/>
            <person name="Gabaldon T."/>
            <person name="Grigoriev I.V."/>
        </authorList>
    </citation>
    <scope>NUCLEOTIDE SEQUENCE [LARGE SCALE GENOMIC DNA]</scope>
    <source>
        <strain evidence="2">NRRL 1555(-)</strain>
    </source>
</reference>
<dbReference type="GeneID" id="28995143"/>
<keyword evidence="2" id="KW-1185">Reference proteome</keyword>
<evidence type="ECO:0000313" key="1">
    <source>
        <dbReference type="EMBL" id="OAD65931.1"/>
    </source>
</evidence>
<dbReference type="OrthoDB" id="3248986at2759"/>
<dbReference type="AlphaFoldDB" id="A0A162ZCZ8"/>
<gene>
    <name evidence="1" type="ORF">PHYBLDRAFT_160715</name>
</gene>
<protein>
    <submittedName>
        <fullName evidence="1">Uncharacterized protein</fullName>
    </submittedName>
</protein>
<accession>A0A162ZCZ8</accession>
<organism evidence="1 2">
    <name type="scientific">Phycomyces blakesleeanus (strain ATCC 8743b / DSM 1359 / FGSC 10004 / NBRC 33097 / NRRL 1555)</name>
    <dbReference type="NCBI Taxonomy" id="763407"/>
    <lineage>
        <taxon>Eukaryota</taxon>
        <taxon>Fungi</taxon>
        <taxon>Fungi incertae sedis</taxon>
        <taxon>Mucoromycota</taxon>
        <taxon>Mucoromycotina</taxon>
        <taxon>Mucoromycetes</taxon>
        <taxon>Mucorales</taxon>
        <taxon>Phycomycetaceae</taxon>
        <taxon>Phycomyces</taxon>
    </lineage>
</organism>
<dbReference type="EMBL" id="KV441007">
    <property type="protein sequence ID" value="OAD65931.1"/>
    <property type="molecule type" value="Genomic_DNA"/>
</dbReference>